<keyword evidence="2 6" id="KW-0812">Transmembrane</keyword>
<keyword evidence="4 6" id="KW-1133">Transmembrane helix</keyword>
<dbReference type="PANTHER" id="PTHR10994">
    <property type="entry name" value="RETICULON"/>
    <property type="match status" value="1"/>
</dbReference>
<name>A0ABP0UXX4_9BRYO</name>
<dbReference type="EMBL" id="OZ019900">
    <property type="protein sequence ID" value="CAK9233290.1"/>
    <property type="molecule type" value="Genomic_DNA"/>
</dbReference>
<comment type="subcellular location">
    <subcellularLocation>
        <location evidence="1 6">Endoplasmic reticulum membrane</location>
        <topology evidence="1 6">Multi-pass membrane protein</topology>
    </subcellularLocation>
</comment>
<feature type="transmembrane region" description="Helical" evidence="6">
    <location>
        <begin position="79"/>
        <end position="95"/>
    </location>
</feature>
<evidence type="ECO:0000256" key="5">
    <source>
        <dbReference type="ARBA" id="ARBA00023136"/>
    </source>
</evidence>
<dbReference type="InterPro" id="IPR045064">
    <property type="entry name" value="Reticulon-like"/>
</dbReference>
<organism evidence="8 9">
    <name type="scientific">Sphagnum troendelagicum</name>
    <dbReference type="NCBI Taxonomy" id="128251"/>
    <lineage>
        <taxon>Eukaryota</taxon>
        <taxon>Viridiplantae</taxon>
        <taxon>Streptophyta</taxon>
        <taxon>Embryophyta</taxon>
        <taxon>Bryophyta</taxon>
        <taxon>Sphagnophytina</taxon>
        <taxon>Sphagnopsida</taxon>
        <taxon>Sphagnales</taxon>
        <taxon>Sphagnaceae</taxon>
        <taxon>Sphagnum</taxon>
    </lineage>
</organism>
<dbReference type="PROSITE" id="PS50845">
    <property type="entry name" value="RETICULON"/>
    <property type="match status" value="1"/>
</dbReference>
<feature type="transmembrane region" description="Helical" evidence="6">
    <location>
        <begin position="179"/>
        <end position="204"/>
    </location>
</feature>
<keyword evidence="3 6" id="KW-0256">Endoplasmic reticulum</keyword>
<reference evidence="8" key="1">
    <citation type="submission" date="2024-02" db="EMBL/GenBank/DDBJ databases">
        <authorList>
            <consortium name="ELIXIR-Norway"/>
            <consortium name="Elixir Norway"/>
        </authorList>
    </citation>
    <scope>NUCLEOTIDE SEQUENCE</scope>
</reference>
<evidence type="ECO:0000313" key="9">
    <source>
        <dbReference type="Proteomes" id="UP001497512"/>
    </source>
</evidence>
<proteinExistence type="predicted"/>
<evidence type="ECO:0000256" key="2">
    <source>
        <dbReference type="ARBA" id="ARBA00022692"/>
    </source>
</evidence>
<keyword evidence="9" id="KW-1185">Reference proteome</keyword>
<protein>
    <recommendedName>
        <fullName evidence="6">Reticulon-like protein</fullName>
    </recommendedName>
</protein>
<accession>A0ABP0UXX4</accession>
<evidence type="ECO:0000256" key="3">
    <source>
        <dbReference type="ARBA" id="ARBA00022824"/>
    </source>
</evidence>
<sequence>MEHHLCVHSTMSENTDVSAVAADALHGAVDNASDLPASTSAPSDRYVSAPRRLFNRDKSVHQLLGGGQVADVLLWRQKYLSISILVGSTVIWFLLEKSQYTLVALLSNILFFTVIILFVWANLAALLNRSGPPVHDLSLSEDVVLSTASALRVELNKVLEVVQDVARGKDFKLFLKVVALLWIISTVASRVNFLTALWIGVILAHTIPFIYDKYEDIIDHHVLRAGDEVQKHYNKFGAAVLSKIPRAPSNEKKEL</sequence>
<dbReference type="Proteomes" id="UP001497512">
    <property type="component" value="Chromosome 8"/>
</dbReference>
<dbReference type="PANTHER" id="PTHR10994:SF193">
    <property type="entry name" value="RETICULON-LIKE PROTEIN"/>
    <property type="match status" value="1"/>
</dbReference>
<evidence type="ECO:0000256" key="1">
    <source>
        <dbReference type="ARBA" id="ARBA00004477"/>
    </source>
</evidence>
<evidence type="ECO:0000313" key="8">
    <source>
        <dbReference type="EMBL" id="CAK9233290.1"/>
    </source>
</evidence>
<dbReference type="Pfam" id="PF02453">
    <property type="entry name" value="Reticulon"/>
    <property type="match status" value="1"/>
</dbReference>
<dbReference type="InterPro" id="IPR003388">
    <property type="entry name" value="Reticulon"/>
</dbReference>
<evidence type="ECO:0000259" key="7">
    <source>
        <dbReference type="PROSITE" id="PS50845"/>
    </source>
</evidence>
<feature type="transmembrane region" description="Helical" evidence="6">
    <location>
        <begin position="102"/>
        <end position="123"/>
    </location>
</feature>
<evidence type="ECO:0000256" key="6">
    <source>
        <dbReference type="RuleBase" id="RU363132"/>
    </source>
</evidence>
<gene>
    <name evidence="8" type="ORF">CSSPTR1EN2_LOCUS21412</name>
</gene>
<evidence type="ECO:0000256" key="4">
    <source>
        <dbReference type="ARBA" id="ARBA00022989"/>
    </source>
</evidence>
<keyword evidence="5 6" id="KW-0472">Membrane</keyword>
<feature type="domain" description="Reticulon" evidence="7">
    <location>
        <begin position="69"/>
        <end position="254"/>
    </location>
</feature>